<name>A0A8J7GBR6_9ACTN</name>
<dbReference type="RefSeq" id="WP_197002599.1">
    <property type="nucleotide sequence ID" value="NZ_BONS01000002.1"/>
</dbReference>
<evidence type="ECO:0000313" key="3">
    <source>
        <dbReference type="Proteomes" id="UP000622552"/>
    </source>
</evidence>
<organism evidence="2 3">
    <name type="scientific">Longispora fulva</name>
    <dbReference type="NCBI Taxonomy" id="619741"/>
    <lineage>
        <taxon>Bacteria</taxon>
        <taxon>Bacillati</taxon>
        <taxon>Actinomycetota</taxon>
        <taxon>Actinomycetes</taxon>
        <taxon>Micromonosporales</taxon>
        <taxon>Micromonosporaceae</taxon>
        <taxon>Longispora</taxon>
    </lineage>
</organism>
<dbReference type="Proteomes" id="UP000622552">
    <property type="component" value="Unassembled WGS sequence"/>
</dbReference>
<accession>A0A8J7GBR6</accession>
<gene>
    <name evidence="2" type="ORF">IW245_001694</name>
</gene>
<dbReference type="GO" id="GO:0016787">
    <property type="term" value="F:hydrolase activity"/>
    <property type="evidence" value="ECO:0007669"/>
    <property type="project" value="UniProtKB-KW"/>
</dbReference>
<proteinExistence type="predicted"/>
<keyword evidence="3" id="KW-1185">Reference proteome</keyword>
<evidence type="ECO:0000313" key="2">
    <source>
        <dbReference type="EMBL" id="MBG6135500.1"/>
    </source>
</evidence>
<dbReference type="PANTHER" id="PTHR43383:SF2">
    <property type="entry name" value="AMIDOHYDROLASE 2 FAMILY PROTEIN"/>
    <property type="match status" value="1"/>
</dbReference>
<dbReference type="Pfam" id="PF04909">
    <property type="entry name" value="Amidohydro_2"/>
    <property type="match status" value="1"/>
</dbReference>
<dbReference type="EMBL" id="JADOUF010000001">
    <property type="protein sequence ID" value="MBG6135500.1"/>
    <property type="molecule type" value="Genomic_DNA"/>
</dbReference>
<protein>
    <submittedName>
        <fullName evidence="2">Putative TIM-barrel fold metal-dependent hydrolase</fullName>
    </submittedName>
</protein>
<dbReference type="InterPro" id="IPR032466">
    <property type="entry name" value="Metal_Hydrolase"/>
</dbReference>
<evidence type="ECO:0000259" key="1">
    <source>
        <dbReference type="Pfam" id="PF04909"/>
    </source>
</evidence>
<dbReference type="InterPro" id="IPR006680">
    <property type="entry name" value="Amidohydro-rel"/>
</dbReference>
<reference evidence="2" key="1">
    <citation type="submission" date="2020-11" db="EMBL/GenBank/DDBJ databases">
        <title>Sequencing the genomes of 1000 actinobacteria strains.</title>
        <authorList>
            <person name="Klenk H.-P."/>
        </authorList>
    </citation>
    <scope>NUCLEOTIDE SEQUENCE</scope>
    <source>
        <strain evidence="2">DSM 45356</strain>
    </source>
</reference>
<dbReference type="Gene3D" id="3.20.20.140">
    <property type="entry name" value="Metal-dependent hydrolases"/>
    <property type="match status" value="1"/>
</dbReference>
<sequence length="348" mass="37666">MDVLIDGHCHSVLADDDVDLGRWATEAAHSTLDGALGLALRRWCAPVVDLEPHVPVEVYAARRRELGAAEVNRRMLAAARLDTLLVDTGLDAPGLVPMSELARVREVVRLEHVAEHATGDWAEALHAATRGAVAVKSIAAYRCGLDLDPRRPTAAEVRRALAGRSGRLADPVLHRHLLWLAVDLGLPIQLHTGFGDSDVPLARADPALLQPWLVAVEPYGVPVVLLHCYPFHRQAGWLAQVFEHVYVDVGLTVAQTGTRATAVLGEFCELTPFDRLLFSTDAFGLAELYLVGAAQFRHSWRILVDGWLADGALSPADAAAIGDRVGAGNARRLYRLGQPDPPVGRVNE</sequence>
<dbReference type="SUPFAM" id="SSF51556">
    <property type="entry name" value="Metallo-dependent hydrolases"/>
    <property type="match status" value="1"/>
</dbReference>
<dbReference type="AlphaFoldDB" id="A0A8J7GBR6"/>
<keyword evidence="2" id="KW-0378">Hydrolase</keyword>
<comment type="caution">
    <text evidence="2">The sequence shown here is derived from an EMBL/GenBank/DDBJ whole genome shotgun (WGS) entry which is preliminary data.</text>
</comment>
<dbReference type="PANTHER" id="PTHR43383">
    <property type="entry name" value="NODULIN 6"/>
    <property type="match status" value="1"/>
</dbReference>
<feature type="domain" description="Amidohydrolase-related" evidence="1">
    <location>
        <begin position="157"/>
        <end position="336"/>
    </location>
</feature>